<comment type="caution">
    <text evidence="1">The sequence shown here is derived from an EMBL/GenBank/DDBJ whole genome shotgun (WGS) entry which is preliminary data.</text>
</comment>
<proteinExistence type="predicted"/>
<keyword evidence="2" id="KW-1185">Reference proteome</keyword>
<evidence type="ECO:0000313" key="1">
    <source>
        <dbReference type="EMBL" id="GGC29537.1"/>
    </source>
</evidence>
<evidence type="ECO:0000313" key="2">
    <source>
        <dbReference type="Proteomes" id="UP000597338"/>
    </source>
</evidence>
<dbReference type="Proteomes" id="UP000597338">
    <property type="component" value="Unassembled WGS sequence"/>
</dbReference>
<dbReference type="EMBL" id="BMIK01000006">
    <property type="protein sequence ID" value="GGC29537.1"/>
    <property type="molecule type" value="Genomic_DNA"/>
</dbReference>
<accession>A0ABQ1LTG0</accession>
<protein>
    <submittedName>
        <fullName evidence="1">Uncharacterized protein</fullName>
    </submittedName>
</protein>
<sequence length="125" mass="14298">MIKTKTLCITQHTVIMNLKNTSTDTSYLPVAWEYREVIEEEIKKKTVGKIFYFCASEGICEAQGRIIDLKEEKNSGLFIFLDTEVKIRIDRIITLFGKPGAAYDEYDAYANACMDCMGGYEKDEL</sequence>
<gene>
    <name evidence="1" type="ORF">GCM10011386_21920</name>
</gene>
<reference evidence="2" key="1">
    <citation type="journal article" date="2019" name="Int. J. Syst. Evol. Microbiol.">
        <title>The Global Catalogue of Microorganisms (GCM) 10K type strain sequencing project: providing services to taxonomists for standard genome sequencing and annotation.</title>
        <authorList>
            <consortium name="The Broad Institute Genomics Platform"/>
            <consortium name="The Broad Institute Genome Sequencing Center for Infectious Disease"/>
            <person name="Wu L."/>
            <person name="Ma J."/>
        </authorList>
    </citation>
    <scope>NUCLEOTIDE SEQUENCE [LARGE SCALE GENOMIC DNA]</scope>
    <source>
        <strain evidence="2">CGMCC 1.15342</strain>
    </source>
</reference>
<organism evidence="1 2">
    <name type="scientific">Parapedobacter defluvii</name>
    <dbReference type="NCBI Taxonomy" id="2045106"/>
    <lineage>
        <taxon>Bacteria</taxon>
        <taxon>Pseudomonadati</taxon>
        <taxon>Bacteroidota</taxon>
        <taxon>Sphingobacteriia</taxon>
        <taxon>Sphingobacteriales</taxon>
        <taxon>Sphingobacteriaceae</taxon>
        <taxon>Parapedobacter</taxon>
    </lineage>
</organism>
<name>A0ABQ1LTG0_9SPHI</name>